<dbReference type="EMBL" id="MLAK01000662">
    <property type="protein sequence ID" value="OHT08612.1"/>
    <property type="molecule type" value="Genomic_DNA"/>
</dbReference>
<keyword evidence="2" id="KW-1185">Reference proteome</keyword>
<dbReference type="VEuPathDB" id="TrichDB:TRFO_22798"/>
<dbReference type="InterPro" id="IPR017850">
    <property type="entry name" value="Alkaline_phosphatase_core_sf"/>
</dbReference>
<dbReference type="Gene3D" id="3.40.720.10">
    <property type="entry name" value="Alkaline Phosphatase, subunit A"/>
    <property type="match status" value="1"/>
</dbReference>
<dbReference type="SUPFAM" id="SSF53649">
    <property type="entry name" value="Alkaline phosphatase-like"/>
    <property type="match status" value="1"/>
</dbReference>
<organism evidence="1 2">
    <name type="scientific">Tritrichomonas foetus</name>
    <dbReference type="NCBI Taxonomy" id="1144522"/>
    <lineage>
        <taxon>Eukaryota</taxon>
        <taxon>Metamonada</taxon>
        <taxon>Parabasalia</taxon>
        <taxon>Tritrichomonadida</taxon>
        <taxon>Tritrichomonadidae</taxon>
        <taxon>Tritrichomonas</taxon>
    </lineage>
</organism>
<gene>
    <name evidence="1" type="ORF">TRFO_22798</name>
</gene>
<evidence type="ECO:0000313" key="2">
    <source>
        <dbReference type="Proteomes" id="UP000179807"/>
    </source>
</evidence>
<dbReference type="RefSeq" id="XP_068361748.1">
    <property type="nucleotide sequence ID" value="XM_068502773.1"/>
</dbReference>
<dbReference type="GO" id="GO:0016787">
    <property type="term" value="F:hydrolase activity"/>
    <property type="evidence" value="ECO:0007669"/>
    <property type="project" value="UniProtKB-ARBA"/>
</dbReference>
<evidence type="ECO:0000313" key="1">
    <source>
        <dbReference type="EMBL" id="OHT08612.1"/>
    </source>
</evidence>
<name>A0A1J4KFQ4_9EUKA</name>
<reference evidence="1" key="1">
    <citation type="submission" date="2016-10" db="EMBL/GenBank/DDBJ databases">
        <authorList>
            <person name="Benchimol M."/>
            <person name="Almeida L.G."/>
            <person name="Vasconcelos A.T."/>
            <person name="Perreira-Neves A."/>
            <person name="Rosa I.A."/>
            <person name="Tasca T."/>
            <person name="Bogo M.R."/>
            <person name="de Souza W."/>
        </authorList>
    </citation>
    <scope>NUCLEOTIDE SEQUENCE [LARGE SCALE GENOMIC DNA]</scope>
    <source>
        <strain evidence="1">K</strain>
    </source>
</reference>
<dbReference type="OrthoDB" id="272139at2759"/>
<dbReference type="GeneID" id="94837477"/>
<comment type="caution">
    <text evidence="1">The sequence shown here is derived from an EMBL/GenBank/DDBJ whole genome shotgun (WGS) entry which is preliminary data.</text>
</comment>
<dbReference type="Pfam" id="PF01663">
    <property type="entry name" value="Phosphodiest"/>
    <property type="match status" value="1"/>
</dbReference>
<dbReference type="InterPro" id="IPR002591">
    <property type="entry name" value="Phosphodiest/P_Trfase"/>
</dbReference>
<proteinExistence type="predicted"/>
<sequence>MLRFSGDIGLSVSVSNFWKTSSNLSRRVVFIFQARLKITHSNFFIHYMVTWYNIIIDYKFKKLESETINKCNHILVKFDILFFMIYPQQIKRPHYIIALSVFTGLVCLVTIAKFSSASTTKRTNLNKNIFDSRPAHRCAFIIGVDGVGSLPSQVETPGIHRVVNNGIYTFSAETVSPTFSAECWSSLLHGVTPDQHKVSTFGQNRAYPSDSQCPSIFRVLHEQNPSAIMASFVNWKFINDFIIEHDIGVKLFSMKTEEELINKFSEFVNENDPTLVFFQLDNTDTAGHYFGFFSERQRKQLMKTDETVNELINIIEKVDNTSLILIQADHGGGGENPSSHGSDSPLDKLIFWTAKGEGIPKHQEVSAVSMLDTAMIVAEYLRLKPASTWSGKVPKPSSA</sequence>
<accession>A0A1J4KFQ4</accession>
<protein>
    <submittedName>
        <fullName evidence="1">Uncharacterized protein</fullName>
    </submittedName>
</protein>
<dbReference type="AlphaFoldDB" id="A0A1J4KFQ4"/>
<dbReference type="Proteomes" id="UP000179807">
    <property type="component" value="Unassembled WGS sequence"/>
</dbReference>
<dbReference type="PANTHER" id="PTHR10151">
    <property type="entry name" value="ECTONUCLEOTIDE PYROPHOSPHATASE/PHOSPHODIESTERASE"/>
    <property type="match status" value="1"/>
</dbReference>
<dbReference type="PANTHER" id="PTHR10151:SF120">
    <property type="entry name" value="BIS(5'-ADENOSYL)-TRIPHOSPHATASE"/>
    <property type="match status" value="1"/>
</dbReference>